<dbReference type="InterPro" id="IPR000631">
    <property type="entry name" value="CARKD"/>
</dbReference>
<keyword evidence="4" id="KW-0521">NADP</keyword>
<dbReference type="Proteomes" id="UP000027361">
    <property type="component" value="Unassembled WGS sequence"/>
</dbReference>
<dbReference type="PANTHER" id="PTHR12592:SF0">
    <property type="entry name" value="ATP-DEPENDENT (S)-NAD(P)H-HYDRATE DEHYDRATASE"/>
    <property type="match status" value="1"/>
</dbReference>
<evidence type="ECO:0000256" key="7">
    <source>
        <dbReference type="ARBA" id="ARBA00047472"/>
    </source>
</evidence>
<dbReference type="InParanoid" id="A0A066VT98"/>
<dbReference type="GO" id="GO:0005524">
    <property type="term" value="F:ATP binding"/>
    <property type="evidence" value="ECO:0007669"/>
    <property type="project" value="UniProtKB-KW"/>
</dbReference>
<dbReference type="GeneID" id="25264561"/>
<dbReference type="Pfam" id="PF01256">
    <property type="entry name" value="Carb_kinase"/>
    <property type="match status" value="1"/>
</dbReference>
<gene>
    <name evidence="10" type="ORF">K437DRAFT_256930</name>
</gene>
<dbReference type="HOGENOM" id="CLU_030651_3_0_1"/>
<keyword evidence="3 8" id="KW-0067">ATP-binding</keyword>
<evidence type="ECO:0000313" key="10">
    <source>
        <dbReference type="EMBL" id="KDN44696.1"/>
    </source>
</evidence>
<sequence>MPSAATRHKILDEVRSIVPPLSEKMHKGQAGRVGVVGGSRDYTGAPFFASMSCMRLGADMSHTICEPSAGNVIKTYSPDLIVHRILDENKSHDDIKKEMKGIFERLHSVIVGPGLGRDKHMQSCGKIAMELARESDIYIVVDADGLWLVQNEPDVVKGYTKCILTPNVVEFGRLCKRMGIDSKEANSENAAKQLALALQGPTILEKGRVDRITNGKEVLICDEQGGLKRAGGQGDILSGCLGTFLAWASVYQAGVSAEENVGARIADDRLPLLAGYGGSITTRTCSREGFRRKGRAMLANDLLEEVGPAYAKLFGEPSAAL</sequence>
<evidence type="ECO:0000259" key="9">
    <source>
        <dbReference type="PROSITE" id="PS51383"/>
    </source>
</evidence>
<feature type="binding site" evidence="8">
    <location>
        <begin position="225"/>
        <end position="234"/>
    </location>
    <ligand>
        <name>ATP</name>
        <dbReference type="ChEBI" id="CHEBI:30616"/>
    </ligand>
</feature>
<keyword evidence="1 8" id="KW-0597">Phosphoprotein</keyword>
<feature type="domain" description="YjeF C-terminal" evidence="9">
    <location>
        <begin position="10"/>
        <end position="313"/>
    </location>
</feature>
<dbReference type="NCBIfam" id="TIGR00196">
    <property type="entry name" value="yjeF_cterm"/>
    <property type="match status" value="1"/>
</dbReference>
<evidence type="ECO:0000256" key="6">
    <source>
        <dbReference type="ARBA" id="ARBA00023239"/>
    </source>
</evidence>
<comment type="cofactor">
    <cofactor evidence="8">
        <name>Mg(2+)</name>
        <dbReference type="ChEBI" id="CHEBI:18420"/>
    </cofactor>
</comment>
<keyword evidence="10" id="KW-0808">Transferase</keyword>
<accession>A0A066VT98</accession>
<evidence type="ECO:0000256" key="5">
    <source>
        <dbReference type="ARBA" id="ARBA00023027"/>
    </source>
</evidence>
<keyword evidence="5 8" id="KW-0520">NAD</keyword>
<dbReference type="FunFam" id="3.40.1190.20:FF:000023">
    <property type="entry name" value="ATP-dependent (S)-NAD(P)H-hydrate dehydratase"/>
    <property type="match status" value="1"/>
</dbReference>
<dbReference type="GO" id="GO:0110051">
    <property type="term" value="P:metabolite repair"/>
    <property type="evidence" value="ECO:0007669"/>
    <property type="project" value="TreeGrafter"/>
</dbReference>
<dbReference type="CDD" id="cd01171">
    <property type="entry name" value="YXKO-related"/>
    <property type="match status" value="1"/>
</dbReference>
<dbReference type="AlphaFoldDB" id="A0A066VT98"/>
<dbReference type="EC" id="4.2.1.93" evidence="8"/>
<organism evidence="10 11">
    <name type="scientific">Tilletiaria anomala (strain ATCC 24038 / CBS 436.72 / UBC 951)</name>
    <dbReference type="NCBI Taxonomy" id="1037660"/>
    <lineage>
        <taxon>Eukaryota</taxon>
        <taxon>Fungi</taxon>
        <taxon>Dikarya</taxon>
        <taxon>Basidiomycota</taxon>
        <taxon>Ustilaginomycotina</taxon>
        <taxon>Exobasidiomycetes</taxon>
        <taxon>Georgefischeriales</taxon>
        <taxon>Tilletiariaceae</taxon>
        <taxon>Tilletiaria</taxon>
    </lineage>
</organism>
<comment type="caution">
    <text evidence="10">The sequence shown here is derived from an EMBL/GenBank/DDBJ whole genome shotgun (WGS) entry which is preliminary data.</text>
</comment>
<feature type="binding site" evidence="8">
    <location>
        <position position="235"/>
    </location>
    <ligand>
        <name>(6S)-NADPHX</name>
        <dbReference type="ChEBI" id="CHEBI:64076"/>
    </ligand>
</feature>
<keyword evidence="8" id="KW-0963">Cytoplasm</keyword>
<keyword evidence="10" id="KW-0418">Kinase</keyword>
<dbReference type="SUPFAM" id="SSF53613">
    <property type="entry name" value="Ribokinase-like"/>
    <property type="match status" value="1"/>
</dbReference>
<name>A0A066VT98_TILAU</name>
<dbReference type="GO" id="GO:0047453">
    <property type="term" value="F:ATP-dependent NAD(P)H-hydrate dehydratase activity"/>
    <property type="evidence" value="ECO:0007669"/>
    <property type="project" value="UniProtKB-UniRule"/>
</dbReference>
<evidence type="ECO:0000256" key="4">
    <source>
        <dbReference type="ARBA" id="ARBA00022857"/>
    </source>
</evidence>
<evidence type="ECO:0000256" key="3">
    <source>
        <dbReference type="ARBA" id="ARBA00022840"/>
    </source>
</evidence>
<evidence type="ECO:0000256" key="2">
    <source>
        <dbReference type="ARBA" id="ARBA00022741"/>
    </source>
</evidence>
<dbReference type="InterPro" id="IPR029056">
    <property type="entry name" value="Ribokinase-like"/>
</dbReference>
<evidence type="ECO:0000256" key="1">
    <source>
        <dbReference type="ARBA" id="ARBA00022553"/>
    </source>
</evidence>
<reference evidence="10 11" key="1">
    <citation type="submission" date="2014-05" db="EMBL/GenBank/DDBJ databases">
        <title>Draft genome sequence of a rare smut relative, Tilletiaria anomala UBC 951.</title>
        <authorList>
            <consortium name="DOE Joint Genome Institute"/>
            <person name="Toome M."/>
            <person name="Kuo A."/>
            <person name="Henrissat B."/>
            <person name="Lipzen A."/>
            <person name="Tritt A."/>
            <person name="Yoshinaga Y."/>
            <person name="Zane M."/>
            <person name="Barry K."/>
            <person name="Grigoriev I.V."/>
            <person name="Spatafora J.W."/>
            <person name="Aimea M.C."/>
        </authorList>
    </citation>
    <scope>NUCLEOTIDE SEQUENCE [LARGE SCALE GENOMIC DNA]</scope>
    <source>
        <strain evidence="10 11">UBC 951</strain>
    </source>
</reference>
<comment type="catalytic activity">
    <reaction evidence="7 8">
        <text>(6S)-NADPHX + ATP = ADP + phosphate + NADPH + H(+)</text>
        <dbReference type="Rhea" id="RHEA:32231"/>
        <dbReference type="ChEBI" id="CHEBI:15378"/>
        <dbReference type="ChEBI" id="CHEBI:30616"/>
        <dbReference type="ChEBI" id="CHEBI:43474"/>
        <dbReference type="ChEBI" id="CHEBI:57783"/>
        <dbReference type="ChEBI" id="CHEBI:64076"/>
        <dbReference type="ChEBI" id="CHEBI:456216"/>
        <dbReference type="EC" id="4.2.1.93"/>
    </reaction>
</comment>
<dbReference type="EMBL" id="JMSN01000049">
    <property type="protein sequence ID" value="KDN44696.1"/>
    <property type="molecule type" value="Genomic_DNA"/>
</dbReference>
<dbReference type="GO" id="GO:0016301">
    <property type="term" value="F:kinase activity"/>
    <property type="evidence" value="ECO:0007669"/>
    <property type="project" value="UniProtKB-KW"/>
</dbReference>
<proteinExistence type="inferred from homology"/>
<dbReference type="OMA" id="WRAAYHN"/>
<feature type="binding site" evidence="8">
    <location>
        <begin position="167"/>
        <end position="173"/>
    </location>
    <ligand>
        <name>(6S)-NADPHX</name>
        <dbReference type="ChEBI" id="CHEBI:64076"/>
    </ligand>
</feature>
<keyword evidence="11" id="KW-1185">Reference proteome</keyword>
<dbReference type="FunCoup" id="A0A066VT98">
    <property type="interactions" value="18"/>
</dbReference>
<dbReference type="RefSeq" id="XP_013242870.1">
    <property type="nucleotide sequence ID" value="XM_013387416.1"/>
</dbReference>
<dbReference type="PROSITE" id="PS51383">
    <property type="entry name" value="YJEF_C_3"/>
    <property type="match status" value="1"/>
</dbReference>
<feature type="binding site" evidence="8">
    <location>
        <position position="114"/>
    </location>
    <ligand>
        <name>(6S)-NADPHX</name>
        <dbReference type="ChEBI" id="CHEBI:64076"/>
    </ligand>
</feature>
<dbReference type="STRING" id="1037660.A0A066VT98"/>
<dbReference type="GO" id="GO:0046496">
    <property type="term" value="P:nicotinamide nucleotide metabolic process"/>
    <property type="evidence" value="ECO:0007669"/>
    <property type="project" value="UniProtKB-UniRule"/>
</dbReference>
<keyword evidence="2 8" id="KW-0547">Nucleotide-binding</keyword>
<dbReference type="OrthoDB" id="8110916at2759"/>
<comment type="subcellular location">
    <subcellularLocation>
        <location evidence="8">Cytoplasm</location>
    </subcellularLocation>
</comment>
<dbReference type="GO" id="GO:0005737">
    <property type="term" value="C:cytoplasm"/>
    <property type="evidence" value="ECO:0007669"/>
    <property type="project" value="UniProtKB-SubCell"/>
</dbReference>
<comment type="similarity">
    <text evidence="8">Belongs to the NnrD/CARKD family.</text>
</comment>
<comment type="function">
    <text evidence="8">Catalyzes the dehydration of the S-form of NAD(P)HX at the expense of ATP, which is converted to ADP. Together with NAD(P)HX epimerase, which catalyzes the epimerization of the S- and R-forms, the enzyme allows the repair of both epimers of NAD(P)HX, a damaged form of NAD(P)H that is a result of enzymatic or heat-dependent hydration.</text>
</comment>
<dbReference type="PANTHER" id="PTHR12592">
    <property type="entry name" value="ATP-DEPENDENT (S)-NAD(P)H-HYDRATE DEHYDRATASE FAMILY MEMBER"/>
    <property type="match status" value="1"/>
</dbReference>
<dbReference type="HAMAP" id="MF_01965">
    <property type="entry name" value="NADHX_dehydratase"/>
    <property type="match status" value="1"/>
</dbReference>
<keyword evidence="6 8" id="KW-0456">Lyase</keyword>
<feature type="binding site" evidence="8">
    <location>
        <begin position="206"/>
        <end position="210"/>
    </location>
    <ligand>
        <name>ATP</name>
        <dbReference type="ChEBI" id="CHEBI:30616"/>
    </ligand>
</feature>
<evidence type="ECO:0000256" key="8">
    <source>
        <dbReference type="HAMAP-Rule" id="MF_03157"/>
    </source>
</evidence>
<dbReference type="Gene3D" id="3.40.1190.20">
    <property type="match status" value="1"/>
</dbReference>
<comment type="catalytic activity">
    <reaction evidence="8">
        <text>(6S)-NADHX + ATP = ADP + phosphate + NADH + H(+)</text>
        <dbReference type="Rhea" id="RHEA:19017"/>
        <dbReference type="ChEBI" id="CHEBI:15378"/>
        <dbReference type="ChEBI" id="CHEBI:30616"/>
        <dbReference type="ChEBI" id="CHEBI:43474"/>
        <dbReference type="ChEBI" id="CHEBI:57945"/>
        <dbReference type="ChEBI" id="CHEBI:64074"/>
        <dbReference type="ChEBI" id="CHEBI:456216"/>
        <dbReference type="EC" id="4.2.1.93"/>
    </reaction>
</comment>
<protein>
    <recommendedName>
        <fullName evidence="8">ATP-dependent (S)-NAD(P)H-hydrate dehydratase</fullName>
        <ecNumber evidence="8">4.2.1.93</ecNumber>
    </recommendedName>
    <alternativeName>
        <fullName evidence="8">ATP-dependent NAD(P)HX dehydratase</fullName>
    </alternativeName>
</protein>
<evidence type="ECO:0000313" key="11">
    <source>
        <dbReference type="Proteomes" id="UP000027361"/>
    </source>
</evidence>